<reference evidence="2 3" key="1">
    <citation type="submission" date="2016-10" db="EMBL/GenBank/DDBJ databases">
        <authorList>
            <person name="de Groot N.N."/>
        </authorList>
    </citation>
    <scope>NUCLEOTIDE SEQUENCE [LARGE SCALE GENOMIC DNA]</scope>
    <source>
        <strain evidence="2 3">CGMCC 4.5727</strain>
    </source>
</reference>
<keyword evidence="3" id="KW-1185">Reference proteome</keyword>
<proteinExistence type="predicted"/>
<name>A0A1G9K2K7_9ACTN</name>
<dbReference type="STRING" id="417292.SAMN05421806_1435"/>
<feature type="domain" description="DUF7848" evidence="1">
    <location>
        <begin position="1"/>
        <end position="66"/>
    </location>
</feature>
<protein>
    <recommendedName>
        <fullName evidence="1">DUF7848 domain-containing protein</fullName>
    </recommendedName>
</protein>
<dbReference type="Proteomes" id="UP000199155">
    <property type="component" value="Unassembled WGS sequence"/>
</dbReference>
<evidence type="ECO:0000313" key="3">
    <source>
        <dbReference type="Proteomes" id="UP000199155"/>
    </source>
</evidence>
<dbReference type="OrthoDB" id="4254348at2"/>
<gene>
    <name evidence="2" type="ORF">SAMN05421806_1435</name>
</gene>
<organism evidence="2 3">
    <name type="scientific">Streptomyces indicus</name>
    <dbReference type="NCBI Taxonomy" id="417292"/>
    <lineage>
        <taxon>Bacteria</taxon>
        <taxon>Bacillati</taxon>
        <taxon>Actinomycetota</taxon>
        <taxon>Actinomycetes</taxon>
        <taxon>Kitasatosporales</taxon>
        <taxon>Streptomycetaceae</taxon>
        <taxon>Streptomyces</taxon>
    </lineage>
</organism>
<evidence type="ECO:0000313" key="2">
    <source>
        <dbReference type="EMBL" id="SDL43978.1"/>
    </source>
</evidence>
<accession>A0A1G9K2K7</accession>
<dbReference type="AlphaFoldDB" id="A0A1G9K2K7"/>
<sequence>MTRATYRFRQYGVTPDELAEPAFQAVCVSGDETDCGADSGDQEDEETLTRWMAEHTRDSGHDRFRVAPWSYVMVKAGAWQ</sequence>
<dbReference type="Pfam" id="PF25232">
    <property type="entry name" value="DUF7848"/>
    <property type="match status" value="1"/>
</dbReference>
<evidence type="ECO:0000259" key="1">
    <source>
        <dbReference type="Pfam" id="PF25232"/>
    </source>
</evidence>
<dbReference type="EMBL" id="FNFF01000043">
    <property type="protein sequence ID" value="SDL43978.1"/>
    <property type="molecule type" value="Genomic_DNA"/>
</dbReference>
<dbReference type="InterPro" id="IPR057170">
    <property type="entry name" value="DUF7848"/>
</dbReference>
<dbReference type="RefSeq" id="WP_143041459.1">
    <property type="nucleotide sequence ID" value="NZ_FNFF01000043.1"/>
</dbReference>